<comment type="caution">
    <text evidence="1">The sequence shown here is derived from an EMBL/GenBank/DDBJ whole genome shotgun (WGS) entry which is preliminary data.</text>
</comment>
<protein>
    <submittedName>
        <fullName evidence="1">Uncharacterized protein</fullName>
    </submittedName>
</protein>
<dbReference type="Proteomes" id="UP000193218">
    <property type="component" value="Unassembled WGS sequence"/>
</dbReference>
<name>A0A1Y1UGL2_9TREE</name>
<keyword evidence="2" id="KW-1185">Reference proteome</keyword>
<dbReference type="RefSeq" id="XP_021870715.1">
    <property type="nucleotide sequence ID" value="XM_022015918.1"/>
</dbReference>
<organism evidence="1 2">
    <name type="scientific">Kockovaella imperatae</name>
    <dbReference type="NCBI Taxonomy" id="4999"/>
    <lineage>
        <taxon>Eukaryota</taxon>
        <taxon>Fungi</taxon>
        <taxon>Dikarya</taxon>
        <taxon>Basidiomycota</taxon>
        <taxon>Agaricomycotina</taxon>
        <taxon>Tremellomycetes</taxon>
        <taxon>Tremellales</taxon>
        <taxon>Cuniculitremaceae</taxon>
        <taxon>Kockovaella</taxon>
    </lineage>
</organism>
<evidence type="ECO:0000313" key="2">
    <source>
        <dbReference type="Proteomes" id="UP000193218"/>
    </source>
</evidence>
<accession>A0A1Y1UGL2</accession>
<evidence type="ECO:0000313" key="1">
    <source>
        <dbReference type="EMBL" id="ORX36646.1"/>
    </source>
</evidence>
<proteinExistence type="predicted"/>
<dbReference type="AlphaFoldDB" id="A0A1Y1UGL2"/>
<sequence length="248" mass="28620">MDRKSHYFSLEEMFPGQCNGRKGRLVKDRIRDRIRKSNVRTNIPDPVDVKLIVSPLLCDFGAAINDAEAASALLRFAMAYRIQVRDHRAPLTTPRLCDSLKTVIELLLRHYSDHIPMEPKYSELGKITPPDMLWILVHTAHDSMLHFLGSALQAIAWSCEGTQRGVCTELLYAVVSCRLRGVLKTSRQWRTLQCARARQNGYRSGFQEDPRDLQRVTWRQVLFLLGRTSEWRIENDDYAYPPTIETSF</sequence>
<dbReference type="EMBL" id="NBSH01000007">
    <property type="protein sequence ID" value="ORX36646.1"/>
    <property type="molecule type" value="Genomic_DNA"/>
</dbReference>
<dbReference type="GeneID" id="33557727"/>
<reference evidence="1 2" key="1">
    <citation type="submission" date="2017-03" db="EMBL/GenBank/DDBJ databases">
        <title>Widespread Adenine N6-methylation of Active Genes in Fungi.</title>
        <authorList>
            <consortium name="DOE Joint Genome Institute"/>
            <person name="Mondo S.J."/>
            <person name="Dannebaum R.O."/>
            <person name="Kuo R.C."/>
            <person name="Louie K.B."/>
            <person name="Bewick A.J."/>
            <person name="Labutti K."/>
            <person name="Haridas S."/>
            <person name="Kuo A."/>
            <person name="Salamov A."/>
            <person name="Ahrendt S.R."/>
            <person name="Lau R."/>
            <person name="Bowen B.P."/>
            <person name="Lipzen A."/>
            <person name="Sullivan W."/>
            <person name="Andreopoulos W.B."/>
            <person name="Clum A."/>
            <person name="Lindquist E."/>
            <person name="Daum C."/>
            <person name="Northen T.R."/>
            <person name="Ramamoorthy G."/>
            <person name="Schmitz R.J."/>
            <person name="Gryganskyi A."/>
            <person name="Culley D."/>
            <person name="Magnuson J."/>
            <person name="James T.Y."/>
            <person name="O'Malley M.A."/>
            <person name="Stajich J.E."/>
            <person name="Spatafora J.W."/>
            <person name="Visel A."/>
            <person name="Grigoriev I.V."/>
        </authorList>
    </citation>
    <scope>NUCLEOTIDE SEQUENCE [LARGE SCALE GENOMIC DNA]</scope>
    <source>
        <strain evidence="1 2">NRRL Y-17943</strain>
    </source>
</reference>
<gene>
    <name evidence="1" type="ORF">BD324DRAFT_626658</name>
</gene>
<dbReference type="InParanoid" id="A0A1Y1UGL2"/>